<feature type="compositionally biased region" description="Gly residues" evidence="7">
    <location>
        <begin position="1419"/>
        <end position="1432"/>
    </location>
</feature>
<reference evidence="10 11" key="1">
    <citation type="submission" date="2010-05" db="EMBL/GenBank/DDBJ databases">
        <title>The Genome Sequence of Thecamonas trahens ATCC 50062.</title>
        <authorList>
            <consortium name="The Broad Institute Genome Sequencing Platform"/>
            <person name="Russ C."/>
            <person name="Cuomo C."/>
            <person name="Shea T."/>
            <person name="Young S.K."/>
            <person name="Zeng Q."/>
            <person name="Koehrsen M."/>
            <person name="Haas B."/>
            <person name="Borodovsky M."/>
            <person name="Guigo R."/>
            <person name="Alvarado L."/>
            <person name="Berlin A."/>
            <person name="Bochicchio J."/>
            <person name="Borenstein D."/>
            <person name="Chapman S."/>
            <person name="Chen Z."/>
            <person name="Freedman E."/>
            <person name="Gellesch M."/>
            <person name="Goldberg J."/>
            <person name="Griggs A."/>
            <person name="Gujja S."/>
            <person name="Heilman E."/>
            <person name="Heiman D."/>
            <person name="Hepburn T."/>
            <person name="Howarth C."/>
            <person name="Jen D."/>
            <person name="Larson L."/>
            <person name="Mehta T."/>
            <person name="Park D."/>
            <person name="Pearson M."/>
            <person name="Roberts A."/>
            <person name="Saif S."/>
            <person name="Shenoy N."/>
            <person name="Sisk P."/>
            <person name="Stolte C."/>
            <person name="Sykes S."/>
            <person name="Thomson T."/>
            <person name="Walk T."/>
            <person name="White J."/>
            <person name="Yandava C."/>
            <person name="Burger G."/>
            <person name="Gray M.W."/>
            <person name="Holland P.W.H."/>
            <person name="King N."/>
            <person name="Lang F.B.F."/>
            <person name="Roger A.J."/>
            <person name="Ruiz-Trillo I."/>
            <person name="Lander E."/>
            <person name="Nusbaum C."/>
        </authorList>
    </citation>
    <scope>NUCLEOTIDE SEQUENCE [LARGE SCALE GENOMIC DNA]</scope>
    <source>
        <strain evidence="10 11">ATCC 50062</strain>
    </source>
</reference>
<dbReference type="OrthoDB" id="27832at2759"/>
<dbReference type="EMBL" id="GL349492">
    <property type="protein sequence ID" value="KNC54918.1"/>
    <property type="molecule type" value="Genomic_DNA"/>
</dbReference>
<dbReference type="RefSeq" id="XP_013753530.1">
    <property type="nucleotide sequence ID" value="XM_013898076.1"/>
</dbReference>
<feature type="region of interest" description="Disordered" evidence="7">
    <location>
        <begin position="1273"/>
        <end position="1333"/>
    </location>
</feature>
<dbReference type="PANTHER" id="PTHR12839">
    <property type="entry name" value="NONSENSE-MEDIATED MRNA DECAY PROTEIN 2 UP-FRAMESHIFT SUPPRESSOR 2"/>
    <property type="match status" value="1"/>
</dbReference>
<protein>
    <recommendedName>
        <fullName evidence="9">MIF4G domain-containing protein</fullName>
    </recommendedName>
</protein>
<dbReference type="Pfam" id="PF25539">
    <property type="entry name" value="Bestrophin_2"/>
    <property type="match status" value="1"/>
</dbReference>
<dbReference type="GO" id="GO:0003723">
    <property type="term" value="F:RNA binding"/>
    <property type="evidence" value="ECO:0007669"/>
    <property type="project" value="InterPro"/>
</dbReference>
<dbReference type="InterPro" id="IPR044669">
    <property type="entry name" value="YneE/VCCN1/2-like"/>
</dbReference>
<dbReference type="GO" id="GO:0005254">
    <property type="term" value="F:chloride channel activity"/>
    <property type="evidence" value="ECO:0007669"/>
    <property type="project" value="InterPro"/>
</dbReference>
<dbReference type="Pfam" id="PF02854">
    <property type="entry name" value="MIF4G"/>
    <property type="match status" value="1"/>
</dbReference>
<feature type="transmembrane region" description="Helical" evidence="8">
    <location>
        <begin position="231"/>
        <end position="250"/>
    </location>
</feature>
<evidence type="ECO:0000256" key="3">
    <source>
        <dbReference type="ARBA" id="ARBA00022692"/>
    </source>
</evidence>
<dbReference type="STRING" id="461836.A0A0L0DTW5"/>
<dbReference type="InterPro" id="IPR003890">
    <property type="entry name" value="MIF4G-like_typ-3"/>
</dbReference>
<dbReference type="GO" id="GO:0016020">
    <property type="term" value="C:membrane"/>
    <property type="evidence" value="ECO:0007669"/>
    <property type="project" value="UniProtKB-SubCell"/>
</dbReference>
<dbReference type="PANTHER" id="PTHR12839:SF7">
    <property type="entry name" value="REGULATOR OF NONSENSE TRANSCRIPTS 2"/>
    <property type="match status" value="1"/>
</dbReference>
<keyword evidence="4 8" id="KW-1133">Transmembrane helix</keyword>
<evidence type="ECO:0000256" key="1">
    <source>
        <dbReference type="ARBA" id="ARBA00004141"/>
    </source>
</evidence>
<evidence type="ECO:0000256" key="5">
    <source>
        <dbReference type="ARBA" id="ARBA00023065"/>
    </source>
</evidence>
<feature type="transmembrane region" description="Helical" evidence="8">
    <location>
        <begin position="29"/>
        <end position="48"/>
    </location>
</feature>
<feature type="region of interest" description="Disordered" evidence="7">
    <location>
        <begin position="1377"/>
        <end position="1439"/>
    </location>
</feature>
<dbReference type="InterPro" id="IPR016024">
    <property type="entry name" value="ARM-type_fold"/>
</dbReference>
<keyword evidence="6 8" id="KW-0472">Membrane</keyword>
<evidence type="ECO:0000256" key="8">
    <source>
        <dbReference type="SAM" id="Phobius"/>
    </source>
</evidence>
<feature type="compositionally biased region" description="Low complexity" evidence="7">
    <location>
        <begin position="331"/>
        <end position="343"/>
    </location>
</feature>
<dbReference type="GeneID" id="25570280"/>
<evidence type="ECO:0000259" key="9">
    <source>
        <dbReference type="Pfam" id="PF02854"/>
    </source>
</evidence>
<dbReference type="eggNOG" id="KOG2051">
    <property type="taxonomic scope" value="Eukaryota"/>
</dbReference>
<organism evidence="10 11">
    <name type="scientific">Thecamonas trahens ATCC 50062</name>
    <dbReference type="NCBI Taxonomy" id="461836"/>
    <lineage>
        <taxon>Eukaryota</taxon>
        <taxon>Apusozoa</taxon>
        <taxon>Apusomonadida</taxon>
        <taxon>Apusomonadidae</taxon>
        <taxon>Thecamonas</taxon>
    </lineage>
</organism>
<keyword evidence="2" id="KW-0813">Transport</keyword>
<dbReference type="GO" id="GO:0005737">
    <property type="term" value="C:cytoplasm"/>
    <property type="evidence" value="ECO:0007669"/>
    <property type="project" value="TreeGrafter"/>
</dbReference>
<evidence type="ECO:0000256" key="7">
    <source>
        <dbReference type="SAM" id="MobiDB-lite"/>
    </source>
</evidence>
<dbReference type="GO" id="GO:0000184">
    <property type="term" value="P:nuclear-transcribed mRNA catabolic process, nonsense-mediated decay"/>
    <property type="evidence" value="ECO:0007669"/>
    <property type="project" value="InterPro"/>
</dbReference>
<sequence length="1491" mass="159357">MHMIPLYNAKSIPSVIFRRKGSVFFSSRVLGVTAVSTLVAIATCLAVLNTAGASSDDEQALIRPELHALVGFGLTFLLSFRASIAYGCYFEGLTAATAMRAAVTNGVGMALGSLPDTAQRSDIVVLFRILHQSMCNVLRGVTGLDYLARDLVQPAVDFGLAAAAPQTWPAAAAALIKQRLLIRDLDAPTDADLKRINFYRNVSRLYDAVGTAMEAYLAASRVSSTQMPFPFVQALYVILVVFLVTLPLTIVRALGWLTPVALFMISAAFASIDAIAAELDEPFGDEANNLDLGRSEAALTDDITTMTLAVKSVESTLYTRLKTHGGGGKSASGKSASGKSASGKGSGKGSGKSASGKGSGKQGSGQGRRHRPKKLNAKAQAEALARAQEDAEARRAEEAARAAAAEAEAARAAEAARVAKQNADREWVAWRRELYAANSAPVDPEAAAAAKTGKKKGAASVKGNTSFIKKLRAFNLAQRDSLLADIDKLNMSKFVEEIAPVFRDIPLASRPAHRLALEIATELHKRYSPKFASLLADALVTAPQAGSAAGTSGEPPARSVGETLTLLAYLFTAGIVPKLTPVLNGLKVIMAADCSTSRKSGSGEPSFEHAEVLAKFAETFGDELMGVVPTSPPRDDFVPLFSGSRAVASYLLPADEQGVLLKMFTIYHGRAAKHLVQLHEAHLAAGTGSAPPALYPRLSAALSTLCRWLNLAFPELRPREAPSVRASTSFEYVQTTGRRRDLNRGDYVVFRDEDSREFYQSLRDLRAELPAVVFGAPSSLFDDDFPLETSPAAVAASAPALLQAAAPSTASEFERFLVSLAHPPSTRDKLDALALGFCNLAAASRVKRAAFVTHVFGLPKAEHELRLYARIVALVSGACSDVGAYLWLLLRSSIAEALQARLSADNRDLFAQALSNAHFAAHLALFGVIAPTELLALVELAMASFVPLGVEVCVAVVAGAGRLLYASPETQEATGSALVKMRRLAGIERVSESAASRVEAAYYCVHPPDSAILLNERASLPPAHAFFEHVMLMVLAPETLDEVESLFPLFPWGDADDFYPYAVRVLSSVWRFRHAALPDLADLLSALVSSHEAVVVDVIDEVLAMAVEALETPSAATHLQRLSALYAFVGHLFNYELIPTSALFDVLYALVTSGPGAVDPYDTSRVRLVVTLLSVTGEYLEAGTDGGARLDDFALVFKRFVLTRAPLSLDLEHALLELFEWLGIGWSREPAALASLAADIDALRLRLAHSGPLFRPLALDPAVLEAEAAVEAEIGDGGEDVGAAWVSDEDDGEYESDDDDEDGDDDEEDDDDEEEDDDDEDEDEDDDEDDDDEEEYIDFTALMQSSLMRNERTADDDLFDAQFEMMMEEEMVRTVGAKTSGSGGGVVSGWRTPVGTPTYSGSPRGGSREAFPALPSRGAIGGGDSSGSGSGSGPDRETVTSFRIMTGAGDVGTVELPANSALLTEREQAARESREEKTRLKEYVLQYERTG</sequence>
<dbReference type="Proteomes" id="UP000054408">
    <property type="component" value="Unassembled WGS sequence"/>
</dbReference>
<feature type="transmembrane region" description="Helical" evidence="8">
    <location>
        <begin position="68"/>
        <end position="90"/>
    </location>
</feature>
<dbReference type="SUPFAM" id="SSF48371">
    <property type="entry name" value="ARM repeat"/>
    <property type="match status" value="1"/>
</dbReference>
<comment type="subcellular location">
    <subcellularLocation>
        <location evidence="1">Membrane</location>
        <topology evidence="1">Multi-pass membrane protein</topology>
    </subcellularLocation>
</comment>
<keyword evidence="5" id="KW-0406">Ion transport</keyword>
<feature type="compositionally biased region" description="Gly residues" evidence="7">
    <location>
        <begin position="357"/>
        <end position="366"/>
    </location>
</feature>
<feature type="compositionally biased region" description="Low complexity" evidence="7">
    <location>
        <begin position="377"/>
        <end position="386"/>
    </location>
</feature>
<evidence type="ECO:0000256" key="2">
    <source>
        <dbReference type="ARBA" id="ARBA00022448"/>
    </source>
</evidence>
<proteinExistence type="predicted"/>
<dbReference type="GO" id="GO:0035145">
    <property type="term" value="C:exon-exon junction complex"/>
    <property type="evidence" value="ECO:0007669"/>
    <property type="project" value="TreeGrafter"/>
</dbReference>
<dbReference type="Gene3D" id="1.25.40.180">
    <property type="match status" value="2"/>
</dbReference>
<feature type="compositionally biased region" description="Acidic residues" evidence="7">
    <location>
        <begin position="1287"/>
        <end position="1333"/>
    </location>
</feature>
<feature type="compositionally biased region" description="Basic and acidic residues" evidence="7">
    <location>
        <begin position="387"/>
        <end position="397"/>
    </location>
</feature>
<dbReference type="InterPro" id="IPR039762">
    <property type="entry name" value="Nmd2/UPF2"/>
</dbReference>
<evidence type="ECO:0000313" key="11">
    <source>
        <dbReference type="Proteomes" id="UP000054408"/>
    </source>
</evidence>
<name>A0A0L0DTW5_THETB</name>
<evidence type="ECO:0000256" key="4">
    <source>
        <dbReference type="ARBA" id="ARBA00022989"/>
    </source>
</evidence>
<evidence type="ECO:0000313" key="10">
    <source>
        <dbReference type="EMBL" id="KNC54918.1"/>
    </source>
</evidence>
<feature type="domain" description="MIF4G" evidence="9">
    <location>
        <begin position="1049"/>
        <end position="1220"/>
    </location>
</feature>
<evidence type="ECO:0000256" key="6">
    <source>
        <dbReference type="ARBA" id="ARBA00023136"/>
    </source>
</evidence>
<feature type="compositionally biased region" description="Basic residues" evidence="7">
    <location>
        <begin position="367"/>
        <end position="376"/>
    </location>
</feature>
<accession>A0A0L0DTW5</accession>
<keyword evidence="3 8" id="KW-0812">Transmembrane</keyword>
<gene>
    <name evidence="10" type="ORF">AMSG_12366</name>
</gene>
<feature type="region of interest" description="Disordered" evidence="7">
    <location>
        <begin position="322"/>
        <end position="397"/>
    </location>
</feature>
<keyword evidence="11" id="KW-1185">Reference proteome</keyword>